<feature type="compositionally biased region" description="Basic and acidic residues" evidence="7">
    <location>
        <begin position="10"/>
        <end position="41"/>
    </location>
</feature>
<dbReference type="InterPro" id="IPR011335">
    <property type="entry name" value="Restrct_endonuc-II-like"/>
</dbReference>
<dbReference type="InterPro" id="IPR004603">
    <property type="entry name" value="DNA_mismatch_endonuc_vsr"/>
</dbReference>
<sequence>MTGMAPTEPSRWKDKPPPARAWKGREGRSREALAAEQDRAASGRHRRMVDLGDGRFARASIELKVLPKTRRIRAYLRWSDKGRSPAEYVGEVAHETRGANLAQAWEMARDAGLLAEEPPPERSWATSPAVRSVMRGNRSRDTKPEIRLRSLLHRAGLRYRVGIRPLPQLRRTADVVFPKARVAVFVDGCFWHGCPEHHRPATKNIDFWREKIEGNRKRDAETDSLLRQAGWTVIRVWEHDDPVDAANRVIAVLRPERATVERPDLQTMPT</sequence>
<name>A0A919D7R3_9ACTN</name>
<evidence type="ECO:0000256" key="3">
    <source>
        <dbReference type="ARBA" id="ARBA00022763"/>
    </source>
</evidence>
<dbReference type="Proteomes" id="UP000655443">
    <property type="component" value="Unassembled WGS sequence"/>
</dbReference>
<protein>
    <recommendedName>
        <fullName evidence="10">Very short patch repair endonuclease</fullName>
    </recommendedName>
</protein>
<comment type="similarity">
    <text evidence="6">Belongs to the Vsr family.</text>
</comment>
<evidence type="ECO:0000256" key="7">
    <source>
        <dbReference type="SAM" id="MobiDB-lite"/>
    </source>
</evidence>
<dbReference type="EMBL" id="BMVG01000028">
    <property type="protein sequence ID" value="GHE11397.1"/>
    <property type="molecule type" value="Genomic_DNA"/>
</dbReference>
<organism evidence="8 9">
    <name type="scientific">Streptomyces alanosinicus</name>
    <dbReference type="NCBI Taxonomy" id="68171"/>
    <lineage>
        <taxon>Bacteria</taxon>
        <taxon>Bacillati</taxon>
        <taxon>Actinomycetota</taxon>
        <taxon>Actinomycetes</taxon>
        <taxon>Kitasatosporales</taxon>
        <taxon>Streptomycetaceae</taxon>
        <taxon>Streptomyces</taxon>
    </lineage>
</organism>
<accession>A0A919D7R3</accession>
<evidence type="ECO:0000256" key="5">
    <source>
        <dbReference type="ARBA" id="ARBA00023204"/>
    </source>
</evidence>
<keyword evidence="9" id="KW-1185">Reference proteome</keyword>
<evidence type="ECO:0000256" key="6">
    <source>
        <dbReference type="ARBA" id="ARBA00029466"/>
    </source>
</evidence>
<evidence type="ECO:0008006" key="10">
    <source>
        <dbReference type="Google" id="ProtNLM"/>
    </source>
</evidence>
<proteinExistence type="inferred from homology"/>
<keyword evidence="2" id="KW-0255">Endonuclease</keyword>
<keyword evidence="4" id="KW-0378">Hydrolase</keyword>
<feature type="region of interest" description="Disordered" evidence="7">
    <location>
        <begin position="1"/>
        <end position="45"/>
    </location>
</feature>
<reference evidence="8" key="1">
    <citation type="journal article" date="2014" name="Int. J. Syst. Evol. Microbiol.">
        <title>Complete genome sequence of Corynebacterium casei LMG S-19264T (=DSM 44701T), isolated from a smear-ripened cheese.</title>
        <authorList>
            <consortium name="US DOE Joint Genome Institute (JGI-PGF)"/>
            <person name="Walter F."/>
            <person name="Albersmeier A."/>
            <person name="Kalinowski J."/>
            <person name="Ruckert C."/>
        </authorList>
    </citation>
    <scope>NUCLEOTIDE SEQUENCE</scope>
    <source>
        <strain evidence="8">JCM 4714</strain>
    </source>
</reference>
<dbReference type="GO" id="GO:0004519">
    <property type="term" value="F:endonuclease activity"/>
    <property type="evidence" value="ECO:0007669"/>
    <property type="project" value="UniProtKB-KW"/>
</dbReference>
<keyword evidence="5" id="KW-0234">DNA repair</keyword>
<dbReference type="Gene3D" id="3.40.960.10">
    <property type="entry name" value="VSR Endonuclease"/>
    <property type="match status" value="1"/>
</dbReference>
<keyword evidence="1" id="KW-0540">Nuclease</keyword>
<dbReference type="GO" id="GO:0006298">
    <property type="term" value="P:mismatch repair"/>
    <property type="evidence" value="ECO:0007669"/>
    <property type="project" value="InterPro"/>
</dbReference>
<dbReference type="NCBIfam" id="TIGR00632">
    <property type="entry name" value="vsr"/>
    <property type="match status" value="1"/>
</dbReference>
<evidence type="ECO:0000256" key="4">
    <source>
        <dbReference type="ARBA" id="ARBA00022801"/>
    </source>
</evidence>
<dbReference type="CDD" id="cd00221">
    <property type="entry name" value="Vsr"/>
    <property type="match status" value="1"/>
</dbReference>
<evidence type="ECO:0000256" key="1">
    <source>
        <dbReference type="ARBA" id="ARBA00022722"/>
    </source>
</evidence>
<evidence type="ECO:0000256" key="2">
    <source>
        <dbReference type="ARBA" id="ARBA00022759"/>
    </source>
</evidence>
<comment type="caution">
    <text evidence="8">The sequence shown here is derived from an EMBL/GenBank/DDBJ whole genome shotgun (WGS) entry which is preliminary data.</text>
</comment>
<dbReference type="GO" id="GO:0016787">
    <property type="term" value="F:hydrolase activity"/>
    <property type="evidence" value="ECO:0007669"/>
    <property type="project" value="UniProtKB-KW"/>
</dbReference>
<keyword evidence="3" id="KW-0227">DNA damage</keyword>
<dbReference type="SUPFAM" id="SSF52980">
    <property type="entry name" value="Restriction endonuclease-like"/>
    <property type="match status" value="1"/>
</dbReference>
<evidence type="ECO:0000313" key="9">
    <source>
        <dbReference type="Proteomes" id="UP000655443"/>
    </source>
</evidence>
<dbReference type="AlphaFoldDB" id="A0A919D7R3"/>
<reference evidence="8" key="2">
    <citation type="submission" date="2020-09" db="EMBL/GenBank/DDBJ databases">
        <authorList>
            <person name="Sun Q."/>
            <person name="Ohkuma M."/>
        </authorList>
    </citation>
    <scope>NUCLEOTIDE SEQUENCE</scope>
    <source>
        <strain evidence="8">JCM 4714</strain>
    </source>
</reference>
<dbReference type="Pfam" id="PF03852">
    <property type="entry name" value="Vsr"/>
    <property type="match status" value="1"/>
</dbReference>
<evidence type="ECO:0000313" key="8">
    <source>
        <dbReference type="EMBL" id="GHE11397.1"/>
    </source>
</evidence>
<gene>
    <name evidence="8" type="ORF">GCM10010339_71080</name>
</gene>